<dbReference type="Pfam" id="PF01551">
    <property type="entry name" value="Peptidase_M23"/>
    <property type="match status" value="1"/>
</dbReference>
<evidence type="ECO:0000259" key="3">
    <source>
        <dbReference type="Pfam" id="PF01551"/>
    </source>
</evidence>
<dbReference type="InterPro" id="IPR011055">
    <property type="entry name" value="Dup_hybrid_motif"/>
</dbReference>
<feature type="transmembrane region" description="Helical" evidence="2">
    <location>
        <begin position="124"/>
        <end position="144"/>
    </location>
</feature>
<feature type="region of interest" description="Disordered" evidence="1">
    <location>
        <begin position="1"/>
        <end position="56"/>
    </location>
</feature>
<feature type="domain" description="M23ase beta-sheet core" evidence="3">
    <location>
        <begin position="243"/>
        <end position="338"/>
    </location>
</feature>
<dbReference type="Proteomes" id="UP000237881">
    <property type="component" value="Unassembled WGS sequence"/>
</dbReference>
<dbReference type="Gene3D" id="2.70.70.10">
    <property type="entry name" value="Glucose Permease (Domain IIA)"/>
    <property type="match status" value="1"/>
</dbReference>
<gene>
    <name evidence="4" type="ORF">C5C04_10150</name>
</gene>
<dbReference type="PANTHER" id="PTHR21666:SF270">
    <property type="entry name" value="MUREIN HYDROLASE ACTIVATOR ENVC"/>
    <property type="match status" value="1"/>
</dbReference>
<protein>
    <submittedName>
        <fullName evidence="4">M23 family peptidase</fullName>
    </submittedName>
</protein>
<feature type="region of interest" description="Disordered" evidence="1">
    <location>
        <begin position="94"/>
        <end position="114"/>
    </location>
</feature>
<dbReference type="InterPro" id="IPR016047">
    <property type="entry name" value="M23ase_b-sheet_dom"/>
</dbReference>
<keyword evidence="2" id="KW-0812">Transmembrane</keyword>
<sequence>MRDVRTGCDHGPARHPLSGSAARPPPPTEDLDFVSPDSPSPAASASTPGESTPPLTRRELRERERALALAADVSLASSADDVFAAPTAEQLREAERRVASVRSAPAPVSAPRSTPLRPVRRARAGGLVALSFVAAIVAATSLPATSLLTAEDVQAQGLTTPFGSDARRGSQSFVAGEVSAATIARDGFGVQERKTQTNVADIVRTSDSGFTNDPNASIQWPFAVGVPVGDRFGYRNCAGCSVNHGGTDFNPGDGSPIQAIADGVVRTVIDGDGSLGVHVIVDHEIDGQLVSSVYAHMQHGSAAVNEGDPVKVGQLLGLVGTTGMSTGPHLHFEIRLDGVTKVDSYLWLKANAGR</sequence>
<dbReference type="CDD" id="cd12797">
    <property type="entry name" value="M23_peptidase"/>
    <property type="match status" value="1"/>
</dbReference>
<feature type="compositionally biased region" description="Low complexity" evidence="1">
    <location>
        <begin position="35"/>
        <end position="54"/>
    </location>
</feature>
<keyword evidence="2" id="KW-0472">Membrane</keyword>
<feature type="compositionally biased region" description="Low complexity" evidence="1">
    <location>
        <begin position="100"/>
        <end position="113"/>
    </location>
</feature>
<evidence type="ECO:0000256" key="1">
    <source>
        <dbReference type="SAM" id="MobiDB-lite"/>
    </source>
</evidence>
<dbReference type="EMBL" id="PSUL01000023">
    <property type="protein sequence ID" value="PPF12950.1"/>
    <property type="molecule type" value="Genomic_DNA"/>
</dbReference>
<dbReference type="SUPFAM" id="SSF51261">
    <property type="entry name" value="Duplicated hybrid motif"/>
    <property type="match status" value="1"/>
</dbReference>
<name>A0ABD6W7F3_RATRA</name>
<evidence type="ECO:0000256" key="2">
    <source>
        <dbReference type="SAM" id="Phobius"/>
    </source>
</evidence>
<evidence type="ECO:0000313" key="5">
    <source>
        <dbReference type="Proteomes" id="UP000237881"/>
    </source>
</evidence>
<dbReference type="InterPro" id="IPR050570">
    <property type="entry name" value="Cell_wall_metabolism_enzyme"/>
</dbReference>
<feature type="compositionally biased region" description="Basic and acidic residues" evidence="1">
    <location>
        <begin position="1"/>
        <end position="12"/>
    </location>
</feature>
<comment type="caution">
    <text evidence="4">The sequence shown here is derived from an EMBL/GenBank/DDBJ whole genome shotgun (WGS) entry which is preliminary data.</text>
</comment>
<dbReference type="AlphaFoldDB" id="A0ABD6W7F3"/>
<reference evidence="4 5" key="1">
    <citation type="submission" date="2018-02" db="EMBL/GenBank/DDBJ databases">
        <title>Bacteriophage NCPPB3778 and a type I-E CRISPR drive the evolution of the US Biological Select Agent, Rathayibacter toxicus.</title>
        <authorList>
            <person name="Davis E.W.II."/>
            <person name="Tabima J.F."/>
            <person name="Weisberg A.J."/>
            <person name="Lopes L.D."/>
            <person name="Wiseman M.S."/>
            <person name="Wiseman M.S."/>
            <person name="Pupko T."/>
            <person name="Belcher M.S."/>
            <person name="Sechler A.J."/>
            <person name="Tancos M.A."/>
            <person name="Schroeder B.K."/>
            <person name="Murray T.D."/>
            <person name="Luster D.G."/>
            <person name="Schneider W.L."/>
            <person name="Rogers E."/>
            <person name="Andreote F.D."/>
            <person name="Grunwald N.J."/>
            <person name="Putnam M.L."/>
            <person name="Chang J.H."/>
        </authorList>
    </citation>
    <scope>NUCLEOTIDE SEQUENCE [LARGE SCALE GENOMIC DNA]</scope>
    <source>
        <strain evidence="4 5">AY1I9</strain>
    </source>
</reference>
<dbReference type="PANTHER" id="PTHR21666">
    <property type="entry name" value="PEPTIDASE-RELATED"/>
    <property type="match status" value="1"/>
</dbReference>
<evidence type="ECO:0000313" key="4">
    <source>
        <dbReference type="EMBL" id="PPF12950.1"/>
    </source>
</evidence>
<proteinExistence type="predicted"/>
<accession>A0ABD6W7F3</accession>
<organism evidence="4 5">
    <name type="scientific">Rathayibacter rathayi</name>
    <name type="common">Corynebacterium rathayi</name>
    <dbReference type="NCBI Taxonomy" id="33887"/>
    <lineage>
        <taxon>Bacteria</taxon>
        <taxon>Bacillati</taxon>
        <taxon>Actinomycetota</taxon>
        <taxon>Actinomycetes</taxon>
        <taxon>Micrococcales</taxon>
        <taxon>Microbacteriaceae</taxon>
        <taxon>Rathayibacter</taxon>
    </lineage>
</organism>
<keyword evidence="2" id="KW-1133">Transmembrane helix</keyword>